<dbReference type="EMBL" id="OX597822">
    <property type="protein sequence ID" value="CAI9727617.1"/>
    <property type="molecule type" value="Genomic_DNA"/>
</dbReference>
<proteinExistence type="predicted"/>
<evidence type="ECO:0000256" key="2">
    <source>
        <dbReference type="ARBA" id="ARBA00022448"/>
    </source>
</evidence>
<reference evidence="5" key="1">
    <citation type="submission" date="2023-08" db="EMBL/GenBank/DDBJ databases">
        <authorList>
            <person name="Alioto T."/>
            <person name="Alioto T."/>
            <person name="Gomez Garrido J."/>
        </authorList>
    </citation>
    <scope>NUCLEOTIDE SEQUENCE</scope>
</reference>
<evidence type="ECO:0000256" key="3">
    <source>
        <dbReference type="SAM" id="MobiDB-lite"/>
    </source>
</evidence>
<comment type="subcellular location">
    <subcellularLocation>
        <location evidence="1">Cell membrane</location>
        <topology evidence="1">Multi-pass membrane protein</topology>
    </subcellularLocation>
</comment>
<evidence type="ECO:0000313" key="5">
    <source>
        <dbReference type="EMBL" id="CAI9727617.1"/>
    </source>
</evidence>
<dbReference type="Pfam" id="PF08403">
    <property type="entry name" value="AA_permease_N"/>
    <property type="match status" value="1"/>
</dbReference>
<evidence type="ECO:0000256" key="1">
    <source>
        <dbReference type="ARBA" id="ARBA00004651"/>
    </source>
</evidence>
<accession>A0AA36B603</accession>
<protein>
    <recommendedName>
        <fullName evidence="4">Amino acid permease N-terminal domain-containing protein</fullName>
    </recommendedName>
</protein>
<feature type="region of interest" description="Disordered" evidence="3">
    <location>
        <begin position="1"/>
        <end position="70"/>
    </location>
</feature>
<feature type="domain" description="Amino acid permease N-terminal" evidence="4">
    <location>
        <begin position="105"/>
        <end position="147"/>
    </location>
</feature>
<feature type="compositionally biased region" description="Basic and acidic residues" evidence="3">
    <location>
        <begin position="13"/>
        <end position="42"/>
    </location>
</feature>
<gene>
    <name evidence="5" type="ORF">OCTVUL_1B010120</name>
</gene>
<keyword evidence="6" id="KW-1185">Reference proteome</keyword>
<evidence type="ECO:0000313" key="6">
    <source>
        <dbReference type="Proteomes" id="UP001162480"/>
    </source>
</evidence>
<organism evidence="5 6">
    <name type="scientific">Octopus vulgaris</name>
    <name type="common">Common octopus</name>
    <dbReference type="NCBI Taxonomy" id="6645"/>
    <lineage>
        <taxon>Eukaryota</taxon>
        <taxon>Metazoa</taxon>
        <taxon>Spiralia</taxon>
        <taxon>Lophotrochozoa</taxon>
        <taxon>Mollusca</taxon>
        <taxon>Cephalopoda</taxon>
        <taxon>Coleoidea</taxon>
        <taxon>Octopodiformes</taxon>
        <taxon>Octopoda</taxon>
        <taxon>Incirrata</taxon>
        <taxon>Octopodidae</taxon>
        <taxon>Octopus</taxon>
    </lineage>
</organism>
<name>A0AA36B603_OCTVU</name>
<sequence length="168" mass="18921">MADSRSEGIALEAPKHEKRPRDSILVQESKDELTDLPSEAKRNSSSRFKVHRVSIAEPCEDEDDSAPPQQHYRYSIDSGSERILDSPHGTFSFSPSDTYRTHSYDTSNLKTFGGNTHEAIPHLDHYRNLLSTTAALKSRPTLQELHEGKLPTINLAVVFDRIGDNIDY</sequence>
<dbReference type="AlphaFoldDB" id="A0AA36B603"/>
<dbReference type="GO" id="GO:0005886">
    <property type="term" value="C:plasma membrane"/>
    <property type="evidence" value="ECO:0007669"/>
    <property type="project" value="UniProtKB-SubCell"/>
</dbReference>
<evidence type="ECO:0000259" key="4">
    <source>
        <dbReference type="Pfam" id="PF08403"/>
    </source>
</evidence>
<dbReference type="Proteomes" id="UP001162480">
    <property type="component" value="Chromosome 9"/>
</dbReference>
<dbReference type="InterPro" id="IPR013612">
    <property type="entry name" value="AA_permease_N"/>
</dbReference>
<keyword evidence="2" id="KW-0813">Transport</keyword>